<comment type="caution">
    <text evidence="8">The sequence shown here is derived from an EMBL/GenBank/DDBJ whole genome shotgun (WGS) entry which is preliminary data.</text>
</comment>
<sequence>MNIKQMQDILKNMITQERMIHSIGVSDTAKKLAKIYGEDIYKAQIAGLLHDCAKCLDKEQMMYYVKKYNIYLDQIQIKEPELAHGIIGAYVCKDVFKIDDEDILSSIIYHTTGKEDMTKLEKIIYIADFIEPNRDYPGVDKLRDVAFNEGLDKSLLMAFDNTIKYVISIKKVIHPITVKARNYILDKLVD</sequence>
<protein>
    <recommendedName>
        <fullName evidence="1">bis(5'-nucleosyl)-tetraphosphatase (symmetrical)</fullName>
        <ecNumber evidence="1">3.6.1.41</ecNumber>
    </recommendedName>
</protein>
<dbReference type="CDD" id="cd00077">
    <property type="entry name" value="HDc"/>
    <property type="match status" value="1"/>
</dbReference>
<evidence type="ECO:0000256" key="3">
    <source>
        <dbReference type="ARBA" id="ARBA00022741"/>
    </source>
</evidence>
<evidence type="ECO:0000313" key="8">
    <source>
        <dbReference type="EMBL" id="KXZ40128.1"/>
    </source>
</evidence>
<dbReference type="InterPro" id="IPR005249">
    <property type="entry name" value="YqeK"/>
</dbReference>
<evidence type="ECO:0000256" key="1">
    <source>
        <dbReference type="ARBA" id="ARBA00012506"/>
    </source>
</evidence>
<dbReference type="OrthoDB" id="5295945at2"/>
<evidence type="ECO:0000259" key="7">
    <source>
        <dbReference type="PROSITE" id="PS51831"/>
    </source>
</evidence>
<dbReference type="Proteomes" id="UP000092605">
    <property type="component" value="Unassembled WGS sequence"/>
</dbReference>
<evidence type="ECO:0000313" key="10">
    <source>
        <dbReference type="Proteomes" id="UP000092605"/>
    </source>
</evidence>
<dbReference type="PANTHER" id="PTHR35795">
    <property type="entry name" value="SLR1885 PROTEIN"/>
    <property type="match status" value="1"/>
</dbReference>
<dbReference type="InterPro" id="IPR051094">
    <property type="entry name" value="Diverse_Catalytic_Enzymes"/>
</dbReference>
<name>A0A150FRC6_CLOPD</name>
<dbReference type="EMBL" id="FRBG01000009">
    <property type="protein sequence ID" value="SHL02818.1"/>
    <property type="molecule type" value="Genomic_DNA"/>
</dbReference>
<dbReference type="NCBIfam" id="TIGR00488">
    <property type="entry name" value="bis(5'-nucleosyl)-tetraphosphatase (symmetrical) YqeK"/>
    <property type="match status" value="1"/>
</dbReference>
<gene>
    <name evidence="8" type="ORF">JWYL7_1203</name>
    <name evidence="9" type="ORF">SAMN05661008_01336</name>
</gene>
<keyword evidence="11" id="KW-1185">Reference proteome</keyword>
<keyword evidence="5" id="KW-0408">Iron</keyword>
<evidence type="ECO:0000313" key="11">
    <source>
        <dbReference type="Proteomes" id="UP000323392"/>
    </source>
</evidence>
<evidence type="ECO:0000256" key="6">
    <source>
        <dbReference type="ARBA" id="ARBA00049417"/>
    </source>
</evidence>
<dbReference type="SMART" id="SM00471">
    <property type="entry name" value="HDc"/>
    <property type="match status" value="1"/>
</dbReference>
<accession>A0A150FRC6</accession>
<organism evidence="8 10">
    <name type="scientific">Alkalithermobacter thermoalcaliphilus JW-YL-7 = DSM 7308</name>
    <dbReference type="NCBI Taxonomy" id="1121328"/>
    <lineage>
        <taxon>Bacteria</taxon>
        <taxon>Bacillati</taxon>
        <taxon>Bacillota</taxon>
        <taxon>Clostridia</taxon>
        <taxon>Peptostreptococcales</taxon>
        <taxon>Tepidibacteraceae</taxon>
        <taxon>Alkalithermobacter</taxon>
    </lineage>
</organism>
<dbReference type="GO" id="GO:0046872">
    <property type="term" value="F:metal ion binding"/>
    <property type="evidence" value="ECO:0007669"/>
    <property type="project" value="UniProtKB-KW"/>
</dbReference>
<reference evidence="9 11" key="2">
    <citation type="submission" date="2016-11" db="EMBL/GenBank/DDBJ databases">
        <authorList>
            <person name="Varghese N."/>
            <person name="Submissions S."/>
        </authorList>
    </citation>
    <scope>NUCLEOTIDE SEQUENCE [LARGE SCALE GENOMIC DNA]</scope>
    <source>
        <strain evidence="9 11">DSM 7308</strain>
    </source>
</reference>
<evidence type="ECO:0000256" key="4">
    <source>
        <dbReference type="ARBA" id="ARBA00022801"/>
    </source>
</evidence>
<keyword evidence="3" id="KW-0547">Nucleotide-binding</keyword>
<dbReference type="InterPro" id="IPR006674">
    <property type="entry name" value="HD_domain"/>
</dbReference>
<dbReference type="GO" id="GO:0000166">
    <property type="term" value="F:nucleotide binding"/>
    <property type="evidence" value="ECO:0007669"/>
    <property type="project" value="UniProtKB-KW"/>
</dbReference>
<dbReference type="PANTHER" id="PTHR35795:SF1">
    <property type="entry name" value="BIS(5'-NUCLEOSYL)-TETRAPHOSPHATASE, SYMMETRICAL"/>
    <property type="match status" value="1"/>
</dbReference>
<dbReference type="Gene3D" id="1.10.3210.10">
    <property type="entry name" value="Hypothetical protein af1432"/>
    <property type="match status" value="1"/>
</dbReference>
<dbReference type="PATRIC" id="fig|1121328.3.peg.1212"/>
<evidence type="ECO:0000256" key="5">
    <source>
        <dbReference type="ARBA" id="ARBA00023004"/>
    </source>
</evidence>
<dbReference type="Pfam" id="PF01966">
    <property type="entry name" value="HD"/>
    <property type="match status" value="1"/>
</dbReference>
<keyword evidence="4 8" id="KW-0378">Hydrolase</keyword>
<evidence type="ECO:0000313" key="9">
    <source>
        <dbReference type="EMBL" id="SHL02818.1"/>
    </source>
</evidence>
<comment type="catalytic activity">
    <reaction evidence="6">
        <text>P(1),P(4)-bis(5'-adenosyl) tetraphosphate + H2O = 2 ADP + 2 H(+)</text>
        <dbReference type="Rhea" id="RHEA:24252"/>
        <dbReference type="ChEBI" id="CHEBI:15377"/>
        <dbReference type="ChEBI" id="CHEBI:15378"/>
        <dbReference type="ChEBI" id="CHEBI:58141"/>
        <dbReference type="ChEBI" id="CHEBI:456216"/>
        <dbReference type="EC" id="3.6.1.41"/>
    </reaction>
</comment>
<proteinExistence type="predicted"/>
<dbReference type="InterPro" id="IPR003607">
    <property type="entry name" value="HD/PDEase_dom"/>
</dbReference>
<dbReference type="RefSeq" id="WP_066070466.1">
    <property type="nucleotide sequence ID" value="NZ_FRBG01000009.1"/>
</dbReference>
<evidence type="ECO:0000256" key="2">
    <source>
        <dbReference type="ARBA" id="ARBA00022723"/>
    </source>
</evidence>
<dbReference type="PROSITE" id="PS51831">
    <property type="entry name" value="HD"/>
    <property type="match status" value="1"/>
</dbReference>
<dbReference type="EMBL" id="LSFY01000001">
    <property type="protein sequence ID" value="KXZ40128.1"/>
    <property type="molecule type" value="Genomic_DNA"/>
</dbReference>
<dbReference type="STRING" id="1121328.JWYL7_1203"/>
<reference evidence="8 10" key="1">
    <citation type="submission" date="2016-02" db="EMBL/GenBank/DDBJ databases">
        <title>Draft genome sequence for Clostridium paradoxum JW-YL-7.</title>
        <authorList>
            <person name="Utturkar S.M."/>
            <person name="Lancaster A."/>
            <person name="Poole F.L."/>
            <person name="Adams M.W."/>
            <person name="Brown S.D."/>
        </authorList>
    </citation>
    <scope>NUCLEOTIDE SEQUENCE [LARGE SCALE GENOMIC DNA]</scope>
    <source>
        <strain evidence="8 10">JW-YL-7</strain>
    </source>
</reference>
<dbReference type="SUPFAM" id="SSF109604">
    <property type="entry name" value="HD-domain/PDEase-like"/>
    <property type="match status" value="1"/>
</dbReference>
<feature type="domain" description="HD" evidence="7">
    <location>
        <begin position="18"/>
        <end position="133"/>
    </location>
</feature>
<dbReference type="EC" id="3.6.1.41" evidence="1"/>
<dbReference type="AlphaFoldDB" id="A0A150FRC6"/>
<keyword evidence="2" id="KW-0479">Metal-binding</keyword>
<dbReference type="Proteomes" id="UP000323392">
    <property type="component" value="Unassembled WGS sequence"/>
</dbReference>
<dbReference type="GO" id="GO:0008803">
    <property type="term" value="F:bis(5'-nucleosyl)-tetraphosphatase (symmetrical) activity"/>
    <property type="evidence" value="ECO:0007669"/>
    <property type="project" value="UniProtKB-EC"/>
</dbReference>